<dbReference type="EMBL" id="FMWL01000003">
    <property type="protein sequence ID" value="SCZ77861.1"/>
    <property type="molecule type" value="Genomic_DNA"/>
</dbReference>
<evidence type="ECO:0000313" key="6">
    <source>
        <dbReference type="Proteomes" id="UP000199208"/>
    </source>
</evidence>
<proteinExistence type="inferred from homology"/>
<dbReference type="AlphaFoldDB" id="A0A1G5RWN2"/>
<dbReference type="STRING" id="1120920.SAMN03080599_00983"/>
<dbReference type="InterPro" id="IPR015813">
    <property type="entry name" value="Pyrv/PenolPyrv_kinase-like_dom"/>
</dbReference>
<evidence type="ECO:0000313" key="5">
    <source>
        <dbReference type="EMBL" id="SCZ77861.1"/>
    </source>
</evidence>
<organism evidence="5 6">
    <name type="scientific">Acidaminobacter hydrogenoformans DSM 2784</name>
    <dbReference type="NCBI Taxonomy" id="1120920"/>
    <lineage>
        <taxon>Bacteria</taxon>
        <taxon>Bacillati</taxon>
        <taxon>Bacillota</taxon>
        <taxon>Clostridia</taxon>
        <taxon>Peptostreptococcales</taxon>
        <taxon>Acidaminobacteraceae</taxon>
        <taxon>Acidaminobacter</taxon>
    </lineage>
</organism>
<dbReference type="InterPro" id="IPR050251">
    <property type="entry name" value="HpcH-HpaI_aldolase"/>
</dbReference>
<sequence>MFHNTLKEKLSQGKAAVGIFAVMNSPDVIEILGLAGFDFAIIDCEHGPMGPESALTLIRAAERRGLTPIVRIPNTLESSVLHFLDIGAHGLQVPQVNSAKAAAALVRHAKYYPVGRRGVAFMRSSDYGMTAPEQYFSQANEETLIVVHCENIEGLDNLEEICKIPEIDVIFVGPYDMSQSLGLTGQVTHERVEAAVQKALEITKRHGKICGTIAGDGDTARMRIEQGFKYVAISLDSVLFAAKCRQEIEKCKG</sequence>
<dbReference type="Proteomes" id="UP000199208">
    <property type="component" value="Unassembled WGS sequence"/>
</dbReference>
<dbReference type="OrthoDB" id="86160at2"/>
<dbReference type="GO" id="GO:0046872">
    <property type="term" value="F:metal ion binding"/>
    <property type="evidence" value="ECO:0007669"/>
    <property type="project" value="UniProtKB-KW"/>
</dbReference>
<gene>
    <name evidence="5" type="ORF">SAMN03080599_00983</name>
</gene>
<dbReference type="GO" id="GO:0005737">
    <property type="term" value="C:cytoplasm"/>
    <property type="evidence" value="ECO:0007669"/>
    <property type="project" value="TreeGrafter"/>
</dbReference>
<evidence type="ECO:0000256" key="3">
    <source>
        <dbReference type="ARBA" id="ARBA00023239"/>
    </source>
</evidence>
<dbReference type="Gene3D" id="3.20.20.60">
    <property type="entry name" value="Phosphoenolpyruvate-binding domains"/>
    <property type="match status" value="1"/>
</dbReference>
<reference evidence="5 6" key="1">
    <citation type="submission" date="2016-10" db="EMBL/GenBank/DDBJ databases">
        <authorList>
            <person name="de Groot N.N."/>
        </authorList>
    </citation>
    <scope>NUCLEOTIDE SEQUENCE [LARGE SCALE GENOMIC DNA]</scope>
    <source>
        <strain evidence="5 6">DSM 2784</strain>
    </source>
</reference>
<dbReference type="Pfam" id="PF03328">
    <property type="entry name" value="HpcH_HpaI"/>
    <property type="match status" value="1"/>
</dbReference>
<dbReference type="InterPro" id="IPR005000">
    <property type="entry name" value="Aldolase/citrate-lyase_domain"/>
</dbReference>
<feature type="domain" description="HpcH/HpaI aldolase/citrate lyase" evidence="4">
    <location>
        <begin position="18"/>
        <end position="240"/>
    </location>
</feature>
<accession>A0A1G5RWN2</accession>
<keyword evidence="2" id="KW-0479">Metal-binding</keyword>
<name>A0A1G5RWN2_9FIRM</name>
<dbReference type="PANTHER" id="PTHR30502:SF0">
    <property type="entry name" value="PHOSPHOENOLPYRUVATE CARBOXYLASE FAMILY PROTEIN"/>
    <property type="match status" value="1"/>
</dbReference>
<evidence type="ECO:0000259" key="4">
    <source>
        <dbReference type="Pfam" id="PF03328"/>
    </source>
</evidence>
<dbReference type="InterPro" id="IPR040442">
    <property type="entry name" value="Pyrv_kinase-like_dom_sf"/>
</dbReference>
<keyword evidence="6" id="KW-1185">Reference proteome</keyword>
<keyword evidence="3" id="KW-0456">Lyase</keyword>
<dbReference type="RefSeq" id="WP_092589767.1">
    <property type="nucleotide sequence ID" value="NZ_FMWL01000003.1"/>
</dbReference>
<evidence type="ECO:0000256" key="1">
    <source>
        <dbReference type="ARBA" id="ARBA00005568"/>
    </source>
</evidence>
<protein>
    <submittedName>
        <fullName evidence="5">4-hydroxy-2-oxoheptanedioate aldolase</fullName>
    </submittedName>
</protein>
<comment type="similarity">
    <text evidence="1">Belongs to the HpcH/HpaI aldolase family.</text>
</comment>
<dbReference type="SUPFAM" id="SSF51621">
    <property type="entry name" value="Phosphoenolpyruvate/pyruvate domain"/>
    <property type="match status" value="1"/>
</dbReference>
<dbReference type="PANTHER" id="PTHR30502">
    <property type="entry name" value="2-KETO-3-DEOXY-L-RHAMNONATE ALDOLASE"/>
    <property type="match status" value="1"/>
</dbReference>
<evidence type="ECO:0000256" key="2">
    <source>
        <dbReference type="ARBA" id="ARBA00022723"/>
    </source>
</evidence>
<dbReference type="GO" id="GO:0016832">
    <property type="term" value="F:aldehyde-lyase activity"/>
    <property type="evidence" value="ECO:0007669"/>
    <property type="project" value="TreeGrafter"/>
</dbReference>